<accession>A0ABV0GKW3</accession>
<gene>
    <name evidence="2" type="ORF">ABDJ40_23485</name>
</gene>
<sequence>MRTADTRGLRLDCSSPASPGVGAPGYTVALEAIDFFRASEAVDPQRVRELTDSIVASGHWLVPIPVEHRTGLVMDGNHRLRAARLLGLRRLPCIPLDYGDARVDVRCWRSAEPFDIDRILQLAARQAVLPYKTTRHRFDPPLPGSRIPLALLAQELHAVQAWPA</sequence>
<dbReference type="Proteomes" id="UP001462640">
    <property type="component" value="Unassembled WGS sequence"/>
</dbReference>
<dbReference type="SMART" id="SM00470">
    <property type="entry name" value="ParB"/>
    <property type="match status" value="1"/>
</dbReference>
<reference evidence="2 3" key="1">
    <citation type="submission" date="2024-05" db="EMBL/GenBank/DDBJ databases">
        <title>Roseateles sp. 2.12 16S ribosomal RNA gene Genome sequencing and assembly.</title>
        <authorList>
            <person name="Woo H."/>
        </authorList>
    </citation>
    <scope>NUCLEOTIDE SEQUENCE [LARGE SCALE GENOMIC DNA]</scope>
    <source>
        <strain evidence="2 3">2.12</strain>
    </source>
</reference>
<feature type="domain" description="ParB-like N-terminal" evidence="1">
    <location>
        <begin position="26"/>
        <end position="111"/>
    </location>
</feature>
<dbReference type="Pfam" id="PF02195">
    <property type="entry name" value="ParB_N"/>
    <property type="match status" value="1"/>
</dbReference>
<comment type="caution">
    <text evidence="2">The sequence shown here is derived from an EMBL/GenBank/DDBJ whole genome shotgun (WGS) entry which is preliminary data.</text>
</comment>
<dbReference type="InterPro" id="IPR036086">
    <property type="entry name" value="ParB/Sulfiredoxin_sf"/>
</dbReference>
<evidence type="ECO:0000313" key="3">
    <source>
        <dbReference type="Proteomes" id="UP001462640"/>
    </source>
</evidence>
<evidence type="ECO:0000313" key="2">
    <source>
        <dbReference type="EMBL" id="MEO3715747.1"/>
    </source>
</evidence>
<name>A0ABV0GKW3_9BURK</name>
<dbReference type="RefSeq" id="WP_347613395.1">
    <property type="nucleotide sequence ID" value="NZ_JBDPZC010000018.1"/>
</dbReference>
<evidence type="ECO:0000259" key="1">
    <source>
        <dbReference type="SMART" id="SM00470"/>
    </source>
</evidence>
<dbReference type="CDD" id="cd16400">
    <property type="entry name" value="ParB_Srx_like_nuclease"/>
    <property type="match status" value="1"/>
</dbReference>
<dbReference type="EMBL" id="JBDPZC010000018">
    <property type="protein sequence ID" value="MEO3715747.1"/>
    <property type="molecule type" value="Genomic_DNA"/>
</dbReference>
<protein>
    <submittedName>
        <fullName evidence="2">ParB N-terminal domain-containing protein</fullName>
    </submittedName>
</protein>
<organism evidence="2 3">
    <name type="scientific">Roseateles flavus</name>
    <dbReference type="NCBI Taxonomy" id="3149041"/>
    <lineage>
        <taxon>Bacteria</taxon>
        <taxon>Pseudomonadati</taxon>
        <taxon>Pseudomonadota</taxon>
        <taxon>Betaproteobacteria</taxon>
        <taxon>Burkholderiales</taxon>
        <taxon>Sphaerotilaceae</taxon>
        <taxon>Roseateles</taxon>
    </lineage>
</organism>
<keyword evidence="3" id="KW-1185">Reference proteome</keyword>
<dbReference type="SUPFAM" id="SSF110849">
    <property type="entry name" value="ParB/Sulfiredoxin"/>
    <property type="match status" value="1"/>
</dbReference>
<proteinExistence type="predicted"/>
<dbReference type="InterPro" id="IPR003115">
    <property type="entry name" value="ParB_N"/>
</dbReference>
<dbReference type="Gene3D" id="3.90.1530.10">
    <property type="entry name" value="Conserved hypothetical protein from pyrococcus furiosus pfu- 392566-001, ParB domain"/>
    <property type="match status" value="1"/>
</dbReference>